<reference evidence="1 2" key="1">
    <citation type="submission" date="2023-08" db="EMBL/GenBank/DDBJ databases">
        <title>The draft genome sequence of Paracraurococcus sp. LOR1-02.</title>
        <authorList>
            <person name="Kingkaew E."/>
            <person name="Tanasupawat S."/>
        </authorList>
    </citation>
    <scope>NUCLEOTIDE SEQUENCE [LARGE SCALE GENOMIC DNA]</scope>
    <source>
        <strain evidence="1 2">LOR1-02</strain>
    </source>
</reference>
<proteinExistence type="predicted"/>
<dbReference type="Proteomes" id="UP001243009">
    <property type="component" value="Unassembled WGS sequence"/>
</dbReference>
<dbReference type="RefSeq" id="WP_305107825.1">
    <property type="nucleotide sequence ID" value="NZ_JAUTWS010000064.1"/>
</dbReference>
<evidence type="ECO:0000313" key="2">
    <source>
        <dbReference type="Proteomes" id="UP001243009"/>
    </source>
</evidence>
<accession>A0ABT9EA73</accession>
<comment type="caution">
    <text evidence="1">The sequence shown here is derived from an EMBL/GenBank/DDBJ whole genome shotgun (WGS) entry which is preliminary data.</text>
</comment>
<evidence type="ECO:0000313" key="1">
    <source>
        <dbReference type="EMBL" id="MDO9712955.1"/>
    </source>
</evidence>
<protein>
    <submittedName>
        <fullName evidence="1">Uncharacterized protein</fullName>
    </submittedName>
</protein>
<name>A0ABT9EA73_9PROT</name>
<dbReference type="EMBL" id="JAUTWS010000064">
    <property type="protein sequence ID" value="MDO9712955.1"/>
    <property type="molecule type" value="Genomic_DNA"/>
</dbReference>
<keyword evidence="2" id="KW-1185">Reference proteome</keyword>
<sequence length="82" mass="9074">MSSPSISIRRTSVRMQTGCAAVIQDLPAGRGFEFSVERTIFATVLHRLFVSGSDRACDRWIEDHLIPGTDGLALHHLHRAMA</sequence>
<gene>
    <name evidence="1" type="ORF">Q7A36_31795</name>
</gene>
<organism evidence="1 2">
    <name type="scientific">Paracraurococcus lichenis</name>
    <dbReference type="NCBI Taxonomy" id="3064888"/>
    <lineage>
        <taxon>Bacteria</taxon>
        <taxon>Pseudomonadati</taxon>
        <taxon>Pseudomonadota</taxon>
        <taxon>Alphaproteobacteria</taxon>
        <taxon>Acetobacterales</taxon>
        <taxon>Roseomonadaceae</taxon>
        <taxon>Paracraurococcus</taxon>
    </lineage>
</organism>